<protein>
    <submittedName>
        <fullName evidence="2">7258_t:CDS:1</fullName>
    </submittedName>
</protein>
<evidence type="ECO:0000256" key="1">
    <source>
        <dbReference type="SAM" id="MobiDB-lite"/>
    </source>
</evidence>
<keyword evidence="3" id="KW-1185">Reference proteome</keyword>
<feature type="non-terminal residue" evidence="2">
    <location>
        <position position="45"/>
    </location>
</feature>
<accession>A0A9N9D8B2</accession>
<proteinExistence type="predicted"/>
<gene>
    <name evidence="2" type="ORF">DERYTH_LOCUS9104</name>
</gene>
<dbReference type="Proteomes" id="UP000789405">
    <property type="component" value="Unassembled WGS sequence"/>
</dbReference>
<sequence length="45" mass="5028">MGSLANKSNQLKHIIGPMPSDNHSNVNDFELGKFNNDDTQNLEEN</sequence>
<name>A0A9N9D8B2_9GLOM</name>
<feature type="compositionally biased region" description="Polar residues" evidence="1">
    <location>
        <begin position="1"/>
        <end position="11"/>
    </location>
</feature>
<comment type="caution">
    <text evidence="2">The sequence shown here is derived from an EMBL/GenBank/DDBJ whole genome shotgun (WGS) entry which is preliminary data.</text>
</comment>
<reference evidence="2" key="1">
    <citation type="submission" date="2021-06" db="EMBL/GenBank/DDBJ databases">
        <authorList>
            <person name="Kallberg Y."/>
            <person name="Tangrot J."/>
            <person name="Rosling A."/>
        </authorList>
    </citation>
    <scope>NUCLEOTIDE SEQUENCE</scope>
    <source>
        <strain evidence="2">MA453B</strain>
    </source>
</reference>
<evidence type="ECO:0000313" key="3">
    <source>
        <dbReference type="Proteomes" id="UP000789405"/>
    </source>
</evidence>
<feature type="region of interest" description="Disordered" evidence="1">
    <location>
        <begin position="1"/>
        <end position="45"/>
    </location>
</feature>
<dbReference type="AlphaFoldDB" id="A0A9N9D8B2"/>
<evidence type="ECO:0000313" key="2">
    <source>
        <dbReference type="EMBL" id="CAG8630157.1"/>
    </source>
</evidence>
<dbReference type="EMBL" id="CAJVPY010004872">
    <property type="protein sequence ID" value="CAG8630157.1"/>
    <property type="molecule type" value="Genomic_DNA"/>
</dbReference>
<organism evidence="2 3">
    <name type="scientific">Dentiscutata erythropus</name>
    <dbReference type="NCBI Taxonomy" id="1348616"/>
    <lineage>
        <taxon>Eukaryota</taxon>
        <taxon>Fungi</taxon>
        <taxon>Fungi incertae sedis</taxon>
        <taxon>Mucoromycota</taxon>
        <taxon>Glomeromycotina</taxon>
        <taxon>Glomeromycetes</taxon>
        <taxon>Diversisporales</taxon>
        <taxon>Gigasporaceae</taxon>
        <taxon>Dentiscutata</taxon>
    </lineage>
</organism>